<dbReference type="AlphaFoldDB" id="A0AA85JJJ2"/>
<keyword evidence="3" id="KW-0156">Chromatin regulator</keyword>
<evidence type="ECO:0008006" key="10">
    <source>
        <dbReference type="Google" id="ProtNLM"/>
    </source>
</evidence>
<accession>A0AA85JJJ2</accession>
<evidence type="ECO:0000256" key="2">
    <source>
        <dbReference type="ARBA" id="ARBA00007117"/>
    </source>
</evidence>
<evidence type="ECO:0000313" key="8">
    <source>
        <dbReference type="Proteomes" id="UP000050795"/>
    </source>
</evidence>
<reference evidence="8" key="1">
    <citation type="submission" date="2022-06" db="EMBL/GenBank/DDBJ databases">
        <authorList>
            <person name="Berger JAMES D."/>
            <person name="Berger JAMES D."/>
        </authorList>
    </citation>
    <scope>NUCLEOTIDE SEQUENCE [LARGE SCALE GENOMIC DNA]</scope>
</reference>
<keyword evidence="4" id="KW-0805">Transcription regulation</keyword>
<dbReference type="GO" id="GO:0006357">
    <property type="term" value="P:regulation of transcription by RNA polymerase II"/>
    <property type="evidence" value="ECO:0007669"/>
    <property type="project" value="TreeGrafter"/>
</dbReference>
<dbReference type="PANTHER" id="PTHR13581:SF5">
    <property type="entry name" value="MRG_MORF4L-BINDING PROTEIN"/>
    <property type="match status" value="1"/>
</dbReference>
<dbReference type="Pfam" id="PF07904">
    <property type="entry name" value="Eaf7"/>
    <property type="match status" value="1"/>
</dbReference>
<protein>
    <recommendedName>
        <fullName evidence="10">MRG domain-containing protein</fullName>
    </recommendedName>
</protein>
<evidence type="ECO:0000256" key="4">
    <source>
        <dbReference type="ARBA" id="ARBA00023015"/>
    </source>
</evidence>
<dbReference type="InterPro" id="IPR012423">
    <property type="entry name" value="Eaf7/MRGBP"/>
</dbReference>
<name>A0AA85JJJ2_TRIRE</name>
<organism evidence="8 9">
    <name type="scientific">Trichobilharzia regenti</name>
    <name type="common">Nasal bird schistosome</name>
    <dbReference type="NCBI Taxonomy" id="157069"/>
    <lineage>
        <taxon>Eukaryota</taxon>
        <taxon>Metazoa</taxon>
        <taxon>Spiralia</taxon>
        <taxon>Lophotrochozoa</taxon>
        <taxon>Platyhelminthes</taxon>
        <taxon>Trematoda</taxon>
        <taxon>Digenea</taxon>
        <taxon>Strigeidida</taxon>
        <taxon>Schistosomatoidea</taxon>
        <taxon>Schistosomatidae</taxon>
        <taxon>Trichobilharzia</taxon>
    </lineage>
</organism>
<proteinExistence type="inferred from homology"/>
<keyword evidence="8" id="KW-1185">Reference proteome</keyword>
<sequence length="164" mass="18935">MAVDKTDSYEWSRVSEIQLFRGLIKHKPVGVFRHFQMMCLCNFLNSVLREPVTPDIIWKKLDTIYNMEELHESEVNPFQGKMREFSLSEEFDSLKELEFPRVAPRSDTATPKSSVVDTSNRKRTRKSVRWADVLTTSDNMVQTPTTSTVTTDAGVGSSSRKRRR</sequence>
<dbReference type="GO" id="GO:0035267">
    <property type="term" value="C:NuA4 histone acetyltransferase complex"/>
    <property type="evidence" value="ECO:0007669"/>
    <property type="project" value="TreeGrafter"/>
</dbReference>
<comment type="subcellular location">
    <subcellularLocation>
        <location evidence="1">Nucleus</location>
    </subcellularLocation>
</comment>
<evidence type="ECO:0000256" key="3">
    <source>
        <dbReference type="ARBA" id="ARBA00022853"/>
    </source>
</evidence>
<keyword evidence="6" id="KW-0539">Nucleus</keyword>
<evidence type="ECO:0000256" key="5">
    <source>
        <dbReference type="ARBA" id="ARBA00023163"/>
    </source>
</evidence>
<evidence type="ECO:0000256" key="1">
    <source>
        <dbReference type="ARBA" id="ARBA00004123"/>
    </source>
</evidence>
<feature type="region of interest" description="Disordered" evidence="7">
    <location>
        <begin position="102"/>
        <end position="164"/>
    </location>
</feature>
<dbReference type="Proteomes" id="UP000050795">
    <property type="component" value="Unassembled WGS sequence"/>
</dbReference>
<evidence type="ECO:0000313" key="9">
    <source>
        <dbReference type="WBParaSite" id="TREG1_2520.1"/>
    </source>
</evidence>
<comment type="similarity">
    <text evidence="2">Belongs to the EAF7 family.</text>
</comment>
<dbReference type="GO" id="GO:0006325">
    <property type="term" value="P:chromatin organization"/>
    <property type="evidence" value="ECO:0007669"/>
    <property type="project" value="UniProtKB-KW"/>
</dbReference>
<dbReference type="WBParaSite" id="TREG1_2520.1">
    <property type="protein sequence ID" value="TREG1_2520.1"/>
    <property type="gene ID" value="TREG1_2520"/>
</dbReference>
<dbReference type="PANTHER" id="PTHR13581">
    <property type="entry name" value="MRG-BINDING PROTEIN"/>
    <property type="match status" value="1"/>
</dbReference>
<evidence type="ECO:0000256" key="7">
    <source>
        <dbReference type="SAM" id="MobiDB-lite"/>
    </source>
</evidence>
<reference evidence="9" key="2">
    <citation type="submission" date="2023-11" db="UniProtKB">
        <authorList>
            <consortium name="WormBaseParasite"/>
        </authorList>
    </citation>
    <scope>IDENTIFICATION</scope>
</reference>
<feature type="compositionally biased region" description="Polar residues" evidence="7">
    <location>
        <begin position="107"/>
        <end position="118"/>
    </location>
</feature>
<keyword evidence="5" id="KW-0804">Transcription</keyword>
<dbReference type="GO" id="GO:0005634">
    <property type="term" value="C:nucleus"/>
    <property type="evidence" value="ECO:0007669"/>
    <property type="project" value="UniProtKB-SubCell"/>
</dbReference>
<feature type="compositionally biased region" description="Low complexity" evidence="7">
    <location>
        <begin position="143"/>
        <end position="158"/>
    </location>
</feature>
<evidence type="ECO:0000256" key="6">
    <source>
        <dbReference type="ARBA" id="ARBA00023242"/>
    </source>
</evidence>